<feature type="domain" description="GHMP kinase C-terminal" evidence="12">
    <location>
        <begin position="210"/>
        <end position="271"/>
    </location>
</feature>
<evidence type="ECO:0000313" key="13">
    <source>
        <dbReference type="EMBL" id="PYC47808.1"/>
    </source>
</evidence>
<dbReference type="InterPro" id="IPR013750">
    <property type="entry name" value="GHMP_kinase_C_dom"/>
</dbReference>
<dbReference type="GO" id="GO:0019288">
    <property type="term" value="P:isopentenyl diphosphate biosynthetic process, methylerythritol 4-phosphate pathway"/>
    <property type="evidence" value="ECO:0007669"/>
    <property type="project" value="UniProtKB-UniRule"/>
</dbReference>
<dbReference type="SUPFAM" id="SSF55060">
    <property type="entry name" value="GHMP Kinase, C-terminal domain"/>
    <property type="match status" value="1"/>
</dbReference>
<dbReference type="GO" id="GO:0050515">
    <property type="term" value="F:4-(cytidine 5'-diphospho)-2-C-methyl-D-erythritol kinase activity"/>
    <property type="evidence" value="ECO:0007669"/>
    <property type="project" value="UniProtKB-UniRule"/>
</dbReference>
<dbReference type="Gene3D" id="3.30.70.890">
    <property type="entry name" value="GHMP kinase, C-terminal domain"/>
    <property type="match status" value="1"/>
</dbReference>
<evidence type="ECO:0000256" key="2">
    <source>
        <dbReference type="ARBA" id="ARBA00012052"/>
    </source>
</evidence>
<dbReference type="SUPFAM" id="SSF54211">
    <property type="entry name" value="Ribosomal protein S5 domain 2-like"/>
    <property type="match status" value="1"/>
</dbReference>
<evidence type="ECO:0000256" key="4">
    <source>
        <dbReference type="ARBA" id="ARBA00022679"/>
    </source>
</evidence>
<keyword evidence="14" id="KW-1185">Reference proteome</keyword>
<comment type="caution">
    <text evidence="13">The sequence shown here is derived from an EMBL/GenBank/DDBJ whole genome shotgun (WGS) entry which is preliminary data.</text>
</comment>
<gene>
    <name evidence="10" type="primary">ispE</name>
    <name evidence="13" type="ORF">DI396_06840</name>
</gene>
<keyword evidence="6 10" id="KW-0418">Kinase</keyword>
<dbReference type="Pfam" id="PF08544">
    <property type="entry name" value="GHMP_kinases_C"/>
    <property type="match status" value="1"/>
</dbReference>
<dbReference type="PIRSF" id="PIRSF010376">
    <property type="entry name" value="IspE"/>
    <property type="match status" value="1"/>
</dbReference>
<dbReference type="InterPro" id="IPR014721">
    <property type="entry name" value="Ribsml_uS5_D2-typ_fold_subgr"/>
</dbReference>
<dbReference type="EMBL" id="QFVT01000004">
    <property type="protein sequence ID" value="PYC47808.1"/>
    <property type="molecule type" value="Genomic_DNA"/>
</dbReference>
<evidence type="ECO:0000313" key="14">
    <source>
        <dbReference type="Proteomes" id="UP000248012"/>
    </source>
</evidence>
<feature type="active site" evidence="10">
    <location>
        <position position="135"/>
    </location>
</feature>
<evidence type="ECO:0000256" key="6">
    <source>
        <dbReference type="ARBA" id="ARBA00022777"/>
    </source>
</evidence>
<organism evidence="13 14">
    <name type="scientific">Litorivita pollutaquae</name>
    <dbReference type="NCBI Taxonomy" id="2200892"/>
    <lineage>
        <taxon>Bacteria</taxon>
        <taxon>Pseudomonadati</taxon>
        <taxon>Pseudomonadota</taxon>
        <taxon>Alphaproteobacteria</taxon>
        <taxon>Rhodobacterales</taxon>
        <taxon>Paracoccaceae</taxon>
        <taxon>Litorivita</taxon>
    </lineage>
</organism>
<accession>A0A2V4MUA2</accession>
<evidence type="ECO:0000259" key="11">
    <source>
        <dbReference type="Pfam" id="PF00288"/>
    </source>
</evidence>
<keyword evidence="7 10" id="KW-0067">ATP-binding</keyword>
<comment type="catalytic activity">
    <reaction evidence="10">
        <text>4-CDP-2-C-methyl-D-erythritol + ATP = 4-CDP-2-C-methyl-D-erythritol 2-phosphate + ADP + H(+)</text>
        <dbReference type="Rhea" id="RHEA:18437"/>
        <dbReference type="ChEBI" id="CHEBI:15378"/>
        <dbReference type="ChEBI" id="CHEBI:30616"/>
        <dbReference type="ChEBI" id="CHEBI:57823"/>
        <dbReference type="ChEBI" id="CHEBI:57919"/>
        <dbReference type="ChEBI" id="CHEBI:456216"/>
        <dbReference type="EC" id="2.7.1.148"/>
    </reaction>
</comment>
<dbReference type="PANTHER" id="PTHR43527:SF2">
    <property type="entry name" value="4-DIPHOSPHOCYTIDYL-2-C-METHYL-D-ERYTHRITOL KINASE, CHLOROPLASTIC"/>
    <property type="match status" value="1"/>
</dbReference>
<dbReference type="InterPro" id="IPR004424">
    <property type="entry name" value="IspE"/>
</dbReference>
<feature type="active site" evidence="10">
    <location>
        <position position="11"/>
    </location>
</feature>
<evidence type="ECO:0000256" key="9">
    <source>
        <dbReference type="ARBA" id="ARBA00032554"/>
    </source>
</evidence>
<evidence type="ECO:0000256" key="5">
    <source>
        <dbReference type="ARBA" id="ARBA00022741"/>
    </source>
</evidence>
<protein>
    <recommendedName>
        <fullName evidence="3 10">4-diphosphocytidyl-2-C-methyl-D-erythritol kinase</fullName>
        <shortName evidence="10">CMK</shortName>
        <ecNumber evidence="2 10">2.7.1.148</ecNumber>
    </recommendedName>
    <alternativeName>
        <fullName evidence="9 10">4-(cytidine-5'-diphospho)-2-C-methyl-D-erythritol kinase</fullName>
    </alternativeName>
</protein>
<dbReference type="Proteomes" id="UP000248012">
    <property type="component" value="Unassembled WGS sequence"/>
</dbReference>
<feature type="domain" description="GHMP kinase N-terminal" evidence="11">
    <location>
        <begin position="71"/>
        <end position="140"/>
    </location>
</feature>
<reference evidence="13 14" key="1">
    <citation type="submission" date="2018-05" db="EMBL/GenBank/DDBJ databases">
        <title>Oceanovita maritima gen. nov., sp. nov., a marine bacterium in the family Rhodobacteraceae isolated from surface seawater of Lundu port Xiamen, China.</title>
        <authorList>
            <person name="Hetharua B.H."/>
            <person name="Min D."/>
            <person name="Liao H."/>
            <person name="Tian Y."/>
        </authorList>
    </citation>
    <scope>NUCLEOTIDE SEQUENCE [LARGE SCALE GENOMIC DNA]</scope>
    <source>
        <strain evidence="13 14">FSX-11</strain>
    </source>
</reference>
<dbReference type="UniPathway" id="UPA00056">
    <property type="reaction ID" value="UER00094"/>
</dbReference>
<evidence type="ECO:0000256" key="1">
    <source>
        <dbReference type="ARBA" id="ARBA00009684"/>
    </source>
</evidence>
<feature type="binding site" evidence="10">
    <location>
        <begin position="92"/>
        <end position="102"/>
    </location>
    <ligand>
        <name>ATP</name>
        <dbReference type="ChEBI" id="CHEBI:30616"/>
    </ligand>
</feature>
<dbReference type="OrthoDB" id="9809438at2"/>
<dbReference type="GO" id="GO:0016114">
    <property type="term" value="P:terpenoid biosynthetic process"/>
    <property type="evidence" value="ECO:0007669"/>
    <property type="project" value="InterPro"/>
</dbReference>
<evidence type="ECO:0000256" key="8">
    <source>
        <dbReference type="ARBA" id="ARBA00023229"/>
    </source>
</evidence>
<dbReference type="HAMAP" id="MF_00061">
    <property type="entry name" value="IspE"/>
    <property type="match status" value="1"/>
</dbReference>
<dbReference type="InterPro" id="IPR020568">
    <property type="entry name" value="Ribosomal_Su5_D2-typ_SF"/>
</dbReference>
<comment type="function">
    <text evidence="10">Catalyzes the phosphorylation of the position 2 hydroxy group of 4-diphosphocytidyl-2C-methyl-D-erythritol.</text>
</comment>
<evidence type="ECO:0000259" key="12">
    <source>
        <dbReference type="Pfam" id="PF08544"/>
    </source>
</evidence>
<evidence type="ECO:0000256" key="10">
    <source>
        <dbReference type="HAMAP-Rule" id="MF_00061"/>
    </source>
</evidence>
<name>A0A2V4MUA2_9RHOB</name>
<comment type="pathway">
    <text evidence="10">Isoprenoid biosynthesis; isopentenyl diphosphate biosynthesis via DXP pathway; isopentenyl diphosphate from 1-deoxy-D-xylulose 5-phosphate: step 3/6.</text>
</comment>
<evidence type="ECO:0000256" key="7">
    <source>
        <dbReference type="ARBA" id="ARBA00022840"/>
    </source>
</evidence>
<dbReference type="Pfam" id="PF00288">
    <property type="entry name" value="GHMP_kinases_N"/>
    <property type="match status" value="1"/>
</dbReference>
<dbReference type="GO" id="GO:0005524">
    <property type="term" value="F:ATP binding"/>
    <property type="evidence" value="ECO:0007669"/>
    <property type="project" value="UniProtKB-UniRule"/>
</dbReference>
<keyword evidence="8 10" id="KW-0414">Isoprene biosynthesis</keyword>
<dbReference type="Gene3D" id="3.30.230.10">
    <property type="match status" value="1"/>
</dbReference>
<sequence length="297" mass="30811">MTTIEVFAPAKVNLTLHITGQRADGYHLLDSLVGFAGVGDVLRITPDGAGDFTVTGPEAGDVPIGGANFVSDVADVFWTGAPLSFSLEKNLPVAAGIGGGSADAAACFRGLEYLNGDDTAPSAQAMAQLLAIGADVPMCAASDTARVQGIGEAITPLDVWPELPILLVNPRVAVPTGPVFKALTKKDNPPMEALPADMADLPAVFDWLARQRNDLEPPAQAIAPQIARVLDAIAQTSGCRAARMSGSGATCFGLYESDAMAAAAAAHLRAEHPHWWVQATRLNGARRAAPQLIRATT</sequence>
<keyword evidence="5 10" id="KW-0547">Nucleotide-binding</keyword>
<dbReference type="PANTHER" id="PTHR43527">
    <property type="entry name" value="4-DIPHOSPHOCYTIDYL-2-C-METHYL-D-ERYTHRITOL KINASE, CHLOROPLASTIC"/>
    <property type="match status" value="1"/>
</dbReference>
<dbReference type="NCBIfam" id="NF011202">
    <property type="entry name" value="PRK14608.1"/>
    <property type="match status" value="1"/>
</dbReference>
<dbReference type="RefSeq" id="WP_110795458.1">
    <property type="nucleotide sequence ID" value="NZ_KZ826483.1"/>
</dbReference>
<dbReference type="AlphaFoldDB" id="A0A2V4MUA2"/>
<dbReference type="EC" id="2.7.1.148" evidence="2 10"/>
<comment type="similarity">
    <text evidence="1 10">Belongs to the GHMP kinase family. IspE subfamily.</text>
</comment>
<proteinExistence type="inferred from homology"/>
<dbReference type="InterPro" id="IPR036554">
    <property type="entry name" value="GHMP_kinase_C_sf"/>
</dbReference>
<dbReference type="InterPro" id="IPR006204">
    <property type="entry name" value="GHMP_kinase_N_dom"/>
</dbReference>
<keyword evidence="4 10" id="KW-0808">Transferase</keyword>
<evidence type="ECO:0000256" key="3">
    <source>
        <dbReference type="ARBA" id="ARBA00017473"/>
    </source>
</evidence>